<evidence type="ECO:0000313" key="1">
    <source>
        <dbReference type="EMBL" id="KAK9161048.1"/>
    </source>
</evidence>
<reference evidence="1 2" key="1">
    <citation type="submission" date="2024-01" db="EMBL/GenBank/DDBJ databases">
        <title>Genome assemblies of Stephania.</title>
        <authorList>
            <person name="Yang L."/>
        </authorList>
    </citation>
    <scope>NUCLEOTIDE SEQUENCE [LARGE SCALE GENOMIC DNA]</scope>
    <source>
        <strain evidence="1">YNDBR</strain>
        <tissue evidence="1">Leaf</tissue>
    </source>
</reference>
<accession>A0AAP0PYN3</accession>
<dbReference type="EMBL" id="JBBNAF010000003">
    <property type="protein sequence ID" value="KAK9161048.1"/>
    <property type="molecule type" value="Genomic_DNA"/>
</dbReference>
<comment type="caution">
    <text evidence="1">The sequence shown here is derived from an EMBL/GenBank/DDBJ whole genome shotgun (WGS) entry which is preliminary data.</text>
</comment>
<protein>
    <submittedName>
        <fullName evidence="1">Uncharacterized protein</fullName>
    </submittedName>
</protein>
<dbReference type="Proteomes" id="UP001420932">
    <property type="component" value="Unassembled WGS sequence"/>
</dbReference>
<dbReference type="AlphaFoldDB" id="A0AAP0PYN3"/>
<keyword evidence="2" id="KW-1185">Reference proteome</keyword>
<organism evidence="1 2">
    <name type="scientific">Stephania yunnanensis</name>
    <dbReference type="NCBI Taxonomy" id="152371"/>
    <lineage>
        <taxon>Eukaryota</taxon>
        <taxon>Viridiplantae</taxon>
        <taxon>Streptophyta</taxon>
        <taxon>Embryophyta</taxon>
        <taxon>Tracheophyta</taxon>
        <taxon>Spermatophyta</taxon>
        <taxon>Magnoliopsida</taxon>
        <taxon>Ranunculales</taxon>
        <taxon>Menispermaceae</taxon>
        <taxon>Menispermoideae</taxon>
        <taxon>Cissampelideae</taxon>
        <taxon>Stephania</taxon>
    </lineage>
</organism>
<sequence>MDSLFTLGRVVKMAPFEAFFGRAPPFLLDYVHGDSIIAAVDDHLSDRSFMIATFTTKKQQIRNGIRNGNKIRF</sequence>
<name>A0AAP0PYN3_9MAGN</name>
<proteinExistence type="predicted"/>
<gene>
    <name evidence="1" type="ORF">Syun_007389</name>
</gene>
<evidence type="ECO:0000313" key="2">
    <source>
        <dbReference type="Proteomes" id="UP001420932"/>
    </source>
</evidence>